<evidence type="ECO:0000259" key="2">
    <source>
        <dbReference type="Pfam" id="PF23636"/>
    </source>
</evidence>
<dbReference type="EMBL" id="DSLA01000077">
    <property type="protein sequence ID" value="HEH35478.1"/>
    <property type="molecule type" value="Genomic_DNA"/>
</dbReference>
<comment type="caution">
    <text evidence="3">The sequence shown here is derived from an EMBL/GenBank/DDBJ whole genome shotgun (WGS) entry which is preliminary data.</text>
</comment>
<feature type="transmembrane region" description="Helical" evidence="1">
    <location>
        <begin position="100"/>
        <end position="132"/>
    </location>
</feature>
<gene>
    <name evidence="3" type="ORF">ENP88_04895</name>
</gene>
<evidence type="ECO:0000313" key="3">
    <source>
        <dbReference type="EMBL" id="HEH35478.1"/>
    </source>
</evidence>
<feature type="domain" description="DUF7144" evidence="2">
    <location>
        <begin position="64"/>
        <end position="133"/>
    </location>
</feature>
<evidence type="ECO:0000256" key="1">
    <source>
        <dbReference type="SAM" id="Phobius"/>
    </source>
</evidence>
<accession>A0A7J2TJD0</accession>
<keyword evidence="1" id="KW-0812">Transmembrane</keyword>
<dbReference type="Pfam" id="PF23636">
    <property type="entry name" value="DUF7144"/>
    <property type="match status" value="1"/>
</dbReference>
<feature type="transmembrane region" description="Helical" evidence="1">
    <location>
        <begin position="63"/>
        <end position="88"/>
    </location>
</feature>
<name>A0A7J2TJD0_ARCFL</name>
<proteinExistence type="predicted"/>
<keyword evidence="1" id="KW-0472">Membrane</keyword>
<reference evidence="3" key="1">
    <citation type="journal article" date="2020" name="mSystems">
        <title>Genome- and Community-Level Interaction Insights into Carbon Utilization and Element Cycling Functions of Hydrothermarchaeota in Hydrothermal Sediment.</title>
        <authorList>
            <person name="Zhou Z."/>
            <person name="Liu Y."/>
            <person name="Xu W."/>
            <person name="Pan J."/>
            <person name="Luo Z.H."/>
            <person name="Li M."/>
        </authorList>
    </citation>
    <scope>NUCLEOTIDE SEQUENCE [LARGE SCALE GENOMIC DNA]</scope>
    <source>
        <strain evidence="3">SpSt-26</strain>
    </source>
</reference>
<protein>
    <recommendedName>
        <fullName evidence="2">DUF7144 domain-containing protein</fullName>
    </recommendedName>
</protein>
<sequence>MKPLPVILLSIFLALEGLLAILTGVGMILAREEFYELMKKEFERALHEFNASQIFSQELFDEIYEFTSIALIFIGLLYLMTSLGVFMLKNWARIAAVFLLIYQLLYSVFTIFFDISSVLGIVLSVFFIWFLLRGSTRELFSGRKMSIEEKILGRKI</sequence>
<organism evidence="3">
    <name type="scientific">Archaeoglobus fulgidus</name>
    <dbReference type="NCBI Taxonomy" id="2234"/>
    <lineage>
        <taxon>Archaea</taxon>
        <taxon>Methanobacteriati</taxon>
        <taxon>Methanobacteriota</taxon>
        <taxon>Archaeoglobi</taxon>
        <taxon>Archaeoglobales</taxon>
        <taxon>Archaeoglobaceae</taxon>
        <taxon>Archaeoglobus</taxon>
    </lineage>
</organism>
<keyword evidence="1" id="KW-1133">Transmembrane helix</keyword>
<feature type="transmembrane region" description="Helical" evidence="1">
    <location>
        <begin position="6"/>
        <end position="30"/>
    </location>
</feature>
<dbReference type="InterPro" id="IPR055568">
    <property type="entry name" value="DUF7144"/>
</dbReference>
<dbReference type="AlphaFoldDB" id="A0A7J2TJD0"/>